<dbReference type="EMBL" id="ML977734">
    <property type="protein sequence ID" value="KAF1993088.1"/>
    <property type="molecule type" value="Genomic_DNA"/>
</dbReference>
<protein>
    <submittedName>
        <fullName evidence="2">DDE-domain-containing protein</fullName>
    </submittedName>
</protein>
<dbReference type="OrthoDB" id="3782394at2759"/>
<dbReference type="GO" id="GO:0003677">
    <property type="term" value="F:DNA binding"/>
    <property type="evidence" value="ECO:0007669"/>
    <property type="project" value="TreeGrafter"/>
</dbReference>
<organism evidence="2 3">
    <name type="scientific">Amniculicola lignicola CBS 123094</name>
    <dbReference type="NCBI Taxonomy" id="1392246"/>
    <lineage>
        <taxon>Eukaryota</taxon>
        <taxon>Fungi</taxon>
        <taxon>Dikarya</taxon>
        <taxon>Ascomycota</taxon>
        <taxon>Pezizomycotina</taxon>
        <taxon>Dothideomycetes</taxon>
        <taxon>Pleosporomycetidae</taxon>
        <taxon>Pleosporales</taxon>
        <taxon>Amniculicolaceae</taxon>
        <taxon>Amniculicola</taxon>
    </lineage>
</organism>
<dbReference type="Pfam" id="PF03184">
    <property type="entry name" value="DDE_1"/>
    <property type="match status" value="1"/>
</dbReference>
<dbReference type="AlphaFoldDB" id="A0A6A5VWJ3"/>
<dbReference type="PANTHER" id="PTHR19303">
    <property type="entry name" value="TRANSPOSON"/>
    <property type="match status" value="1"/>
</dbReference>
<feature type="non-terminal residue" evidence="2">
    <location>
        <position position="1"/>
    </location>
</feature>
<evidence type="ECO:0000313" key="3">
    <source>
        <dbReference type="Proteomes" id="UP000799779"/>
    </source>
</evidence>
<gene>
    <name evidence="2" type="ORF">P154DRAFT_451194</name>
</gene>
<name>A0A6A5VWJ3_9PLEO</name>
<feature type="domain" description="DDE-1" evidence="1">
    <location>
        <begin position="166"/>
        <end position="293"/>
    </location>
</feature>
<evidence type="ECO:0000313" key="2">
    <source>
        <dbReference type="EMBL" id="KAF1993088.1"/>
    </source>
</evidence>
<evidence type="ECO:0000259" key="1">
    <source>
        <dbReference type="Pfam" id="PF03184"/>
    </source>
</evidence>
<dbReference type="PANTHER" id="PTHR19303:SF74">
    <property type="entry name" value="POGO TRANSPOSABLE ELEMENT WITH KRAB DOMAIN"/>
    <property type="match status" value="1"/>
</dbReference>
<dbReference type="InterPro" id="IPR004875">
    <property type="entry name" value="DDE_SF_endonuclease_dom"/>
</dbReference>
<accession>A0A6A5VWJ3</accession>
<sequence>LPYYRLRRAYLDLPTRSDRKPLNYCLSAEQDLALERYLDAIDTIGYGIYRGIITSQAYALLKELYTGINKAPKLLGKNWARRWLARHLKYARVKAKLMEIQQKLAQELEALRSWFNHLESFINKHRIQPRDTYNMDETSCQIGVTSNQYVYTQRGQQVFIPNANNHELVTLVECISTNGASITPIVIVKAQSVMEHWISDLLDNYLISVSDSGYTNNSLTLNWLKHFEKITRRRQVGTWQLLLINGHRSYNTKQFAEFTEKHKIQLFTLPPHTTYILQPLNVGCFQPLKWYYGSCLD</sequence>
<proteinExistence type="predicted"/>
<dbReference type="GO" id="GO:0005634">
    <property type="term" value="C:nucleus"/>
    <property type="evidence" value="ECO:0007669"/>
    <property type="project" value="TreeGrafter"/>
</dbReference>
<dbReference type="Proteomes" id="UP000799779">
    <property type="component" value="Unassembled WGS sequence"/>
</dbReference>
<dbReference type="InterPro" id="IPR050863">
    <property type="entry name" value="CenT-Element_Derived"/>
</dbReference>
<reference evidence="2" key="1">
    <citation type="journal article" date="2020" name="Stud. Mycol.">
        <title>101 Dothideomycetes genomes: a test case for predicting lifestyles and emergence of pathogens.</title>
        <authorList>
            <person name="Haridas S."/>
            <person name="Albert R."/>
            <person name="Binder M."/>
            <person name="Bloem J."/>
            <person name="Labutti K."/>
            <person name="Salamov A."/>
            <person name="Andreopoulos B."/>
            <person name="Baker S."/>
            <person name="Barry K."/>
            <person name="Bills G."/>
            <person name="Bluhm B."/>
            <person name="Cannon C."/>
            <person name="Castanera R."/>
            <person name="Culley D."/>
            <person name="Daum C."/>
            <person name="Ezra D."/>
            <person name="Gonzalez J."/>
            <person name="Henrissat B."/>
            <person name="Kuo A."/>
            <person name="Liang C."/>
            <person name="Lipzen A."/>
            <person name="Lutzoni F."/>
            <person name="Magnuson J."/>
            <person name="Mondo S."/>
            <person name="Nolan M."/>
            <person name="Ohm R."/>
            <person name="Pangilinan J."/>
            <person name="Park H.-J."/>
            <person name="Ramirez L."/>
            <person name="Alfaro M."/>
            <person name="Sun H."/>
            <person name="Tritt A."/>
            <person name="Yoshinaga Y."/>
            <person name="Zwiers L.-H."/>
            <person name="Turgeon B."/>
            <person name="Goodwin S."/>
            <person name="Spatafora J."/>
            <person name="Crous P."/>
            <person name="Grigoriev I."/>
        </authorList>
    </citation>
    <scope>NUCLEOTIDE SEQUENCE</scope>
    <source>
        <strain evidence="2">CBS 123094</strain>
    </source>
</reference>
<keyword evidence="3" id="KW-1185">Reference proteome</keyword>